<protein>
    <submittedName>
        <fullName evidence="3">Sugar phosphate isomerase/epimerase</fullName>
    </submittedName>
</protein>
<dbReference type="Proteomes" id="UP000622552">
    <property type="component" value="Unassembled WGS sequence"/>
</dbReference>
<accession>A0A8J7GGF3</accession>
<evidence type="ECO:0000313" key="3">
    <source>
        <dbReference type="EMBL" id="MBG6135578.1"/>
    </source>
</evidence>
<feature type="region of interest" description="Disordered" evidence="1">
    <location>
        <begin position="374"/>
        <end position="402"/>
    </location>
</feature>
<proteinExistence type="predicted"/>
<dbReference type="PANTHER" id="PTHR12110">
    <property type="entry name" value="HYDROXYPYRUVATE ISOMERASE"/>
    <property type="match status" value="1"/>
</dbReference>
<dbReference type="NCBIfam" id="NF035939">
    <property type="entry name" value="TIM_EboE"/>
    <property type="match status" value="1"/>
</dbReference>
<dbReference type="InterPro" id="IPR036237">
    <property type="entry name" value="Xyl_isomerase-like_sf"/>
</dbReference>
<keyword evidence="3" id="KW-0413">Isomerase</keyword>
<dbReference type="GO" id="GO:0016853">
    <property type="term" value="F:isomerase activity"/>
    <property type="evidence" value="ECO:0007669"/>
    <property type="project" value="UniProtKB-KW"/>
</dbReference>
<gene>
    <name evidence="3" type="ORF">IW245_001772</name>
</gene>
<sequence>MRLNHPDGTVVHLAYCTNVHPAEDLAGILAQLDTFAAPVRATLDADVLGLGLWLAAPVAAALAADRALRVLLRRELDARGLEVVTFNGFPYQTFHAPVVKHAVYRPDWTDRRRLDYTLDLALILADLLPDDAARGSISTLPFGWRTPWGTAEADGAARLLDDLARGLARQHRAIRVAVEPEPGCVVETTPQAIAALSGVDPDRIGLCLDLAHLACAWEDPARAVASLAAAGVPVVKTQVSAALEVTDPRGAADILSGYAEPRFLHQTRTRAGAAYDDLPEALAADPDGPWRVHFHVPIHAAPEPPLSGTTPVLRAGLAALVGGPVALCDHLEVETYTWNVLPADRRPRDDAALVAGIAAEVAFAHRELLDLGLTPEGSAPASPDPGAEPAASDRTGTVAVTR</sequence>
<evidence type="ECO:0000256" key="1">
    <source>
        <dbReference type="SAM" id="MobiDB-lite"/>
    </source>
</evidence>
<dbReference type="InterPro" id="IPR013022">
    <property type="entry name" value="Xyl_isomerase-like_TIM-brl"/>
</dbReference>
<reference evidence="3" key="1">
    <citation type="submission" date="2020-11" db="EMBL/GenBank/DDBJ databases">
        <title>Sequencing the genomes of 1000 actinobacteria strains.</title>
        <authorList>
            <person name="Klenk H.-P."/>
        </authorList>
    </citation>
    <scope>NUCLEOTIDE SEQUENCE</scope>
    <source>
        <strain evidence="3">DSM 45356</strain>
    </source>
</reference>
<comment type="caution">
    <text evidence="3">The sequence shown here is derived from an EMBL/GenBank/DDBJ whole genome shotgun (WGS) entry which is preliminary data.</text>
</comment>
<evidence type="ECO:0000259" key="2">
    <source>
        <dbReference type="Pfam" id="PF01261"/>
    </source>
</evidence>
<dbReference type="Gene3D" id="3.20.20.150">
    <property type="entry name" value="Divalent-metal-dependent TIM barrel enzymes"/>
    <property type="match status" value="1"/>
</dbReference>
<name>A0A8J7GGF3_9ACTN</name>
<dbReference type="RefSeq" id="WP_197002669.1">
    <property type="nucleotide sequence ID" value="NZ_BONS01000002.1"/>
</dbReference>
<dbReference type="EMBL" id="JADOUF010000001">
    <property type="protein sequence ID" value="MBG6135578.1"/>
    <property type="molecule type" value="Genomic_DNA"/>
</dbReference>
<evidence type="ECO:0000313" key="4">
    <source>
        <dbReference type="Proteomes" id="UP000622552"/>
    </source>
</evidence>
<organism evidence="3 4">
    <name type="scientific">Longispora fulva</name>
    <dbReference type="NCBI Taxonomy" id="619741"/>
    <lineage>
        <taxon>Bacteria</taxon>
        <taxon>Bacillati</taxon>
        <taxon>Actinomycetota</taxon>
        <taxon>Actinomycetes</taxon>
        <taxon>Micromonosporales</taxon>
        <taxon>Micromonosporaceae</taxon>
        <taxon>Longispora</taxon>
    </lineage>
</organism>
<dbReference type="SUPFAM" id="SSF51658">
    <property type="entry name" value="Xylose isomerase-like"/>
    <property type="match status" value="1"/>
</dbReference>
<dbReference type="AlphaFoldDB" id="A0A8J7GGF3"/>
<feature type="domain" description="Xylose isomerase-like TIM barrel" evidence="2">
    <location>
        <begin position="70"/>
        <end position="223"/>
    </location>
</feature>
<dbReference type="Pfam" id="PF01261">
    <property type="entry name" value="AP_endonuc_2"/>
    <property type="match status" value="1"/>
</dbReference>
<dbReference type="InterPro" id="IPR050312">
    <property type="entry name" value="IolE/XylAMocC-like"/>
</dbReference>
<keyword evidence="4" id="KW-1185">Reference proteome</keyword>